<proteinExistence type="predicted"/>
<protein>
    <submittedName>
        <fullName evidence="1">Uncharacterized protein</fullName>
    </submittedName>
</protein>
<organism evidence="1 2">
    <name type="scientific">Apatococcus fuscideae</name>
    <dbReference type="NCBI Taxonomy" id="2026836"/>
    <lineage>
        <taxon>Eukaryota</taxon>
        <taxon>Viridiplantae</taxon>
        <taxon>Chlorophyta</taxon>
        <taxon>core chlorophytes</taxon>
        <taxon>Trebouxiophyceae</taxon>
        <taxon>Chlorellales</taxon>
        <taxon>Chlorellaceae</taxon>
        <taxon>Apatococcus</taxon>
    </lineage>
</organism>
<accession>A0AAW1TDQ1</accession>
<dbReference type="Proteomes" id="UP001485043">
    <property type="component" value="Unassembled WGS sequence"/>
</dbReference>
<comment type="caution">
    <text evidence="1">The sequence shown here is derived from an EMBL/GenBank/DDBJ whole genome shotgun (WGS) entry which is preliminary data.</text>
</comment>
<gene>
    <name evidence="1" type="ORF">WJX84_004102</name>
</gene>
<name>A0AAW1TDQ1_9CHLO</name>
<reference evidence="1 2" key="1">
    <citation type="journal article" date="2024" name="Nat. Commun.">
        <title>Phylogenomics reveals the evolutionary origins of lichenization in chlorophyte algae.</title>
        <authorList>
            <person name="Puginier C."/>
            <person name="Libourel C."/>
            <person name="Otte J."/>
            <person name="Skaloud P."/>
            <person name="Haon M."/>
            <person name="Grisel S."/>
            <person name="Petersen M."/>
            <person name="Berrin J.G."/>
            <person name="Delaux P.M."/>
            <person name="Dal Grande F."/>
            <person name="Keller J."/>
        </authorList>
    </citation>
    <scope>NUCLEOTIDE SEQUENCE [LARGE SCALE GENOMIC DNA]</scope>
    <source>
        <strain evidence="1 2">SAG 2523</strain>
    </source>
</reference>
<dbReference type="EMBL" id="JALJOV010000138">
    <property type="protein sequence ID" value="KAK9866717.1"/>
    <property type="molecule type" value="Genomic_DNA"/>
</dbReference>
<evidence type="ECO:0000313" key="2">
    <source>
        <dbReference type="Proteomes" id="UP001485043"/>
    </source>
</evidence>
<dbReference type="AlphaFoldDB" id="A0AAW1TDQ1"/>
<keyword evidence="2" id="KW-1185">Reference proteome</keyword>
<evidence type="ECO:0000313" key="1">
    <source>
        <dbReference type="EMBL" id="KAK9866717.1"/>
    </source>
</evidence>
<sequence length="66" mass="6885">MDWGMCTIRLPDKETCPFDAGAGTDPSAYPSFAGVLPSDLSAGRIEAWIVLQKRGSLVPSEGGSNG</sequence>